<evidence type="ECO:0000256" key="1">
    <source>
        <dbReference type="SAM" id="SignalP"/>
    </source>
</evidence>
<feature type="domain" description="Rhodanese" evidence="2">
    <location>
        <begin position="49"/>
        <end position="166"/>
    </location>
</feature>
<proteinExistence type="predicted"/>
<keyword evidence="3" id="KW-0808">Transferase</keyword>
<dbReference type="SMART" id="SM00450">
    <property type="entry name" value="RHOD"/>
    <property type="match status" value="1"/>
</dbReference>
<dbReference type="OrthoDB" id="7835227at2"/>
<evidence type="ECO:0000313" key="3">
    <source>
        <dbReference type="EMBL" id="SDI86061.1"/>
    </source>
</evidence>
<sequence length="195" mass="21375">MSFLKTTSLLLATAVAFPVFAGDASEIPEKKQTKAGLYLTSLTASEMLQDESVLLLDVRSRPEAAFVGMPQRVDVHIPLMVMSEGVQYDPDKKTYKLEPNAGFEFDFLDFAEAHELADDAPIVIMCRSGSRSAKAADLLYDLGYTNVYSVVDGFEGDVAKNGPDKGHRVVNGWKNAGLEWSYEIDLEHAYLASGD</sequence>
<keyword evidence="4" id="KW-1185">Reference proteome</keyword>
<evidence type="ECO:0000313" key="4">
    <source>
        <dbReference type="Proteomes" id="UP000199382"/>
    </source>
</evidence>
<protein>
    <submittedName>
        <fullName evidence="3">Rhodanese-related sulfurtransferase</fullName>
    </submittedName>
</protein>
<dbReference type="InterPro" id="IPR001763">
    <property type="entry name" value="Rhodanese-like_dom"/>
</dbReference>
<feature type="signal peptide" evidence="1">
    <location>
        <begin position="1"/>
        <end position="21"/>
    </location>
</feature>
<dbReference type="STRING" id="571298.SAMN04488026_100839"/>
<dbReference type="SUPFAM" id="SSF52821">
    <property type="entry name" value="Rhodanese/Cell cycle control phosphatase"/>
    <property type="match status" value="1"/>
</dbReference>
<dbReference type="GO" id="GO:0004792">
    <property type="term" value="F:thiosulfate-cyanide sulfurtransferase activity"/>
    <property type="evidence" value="ECO:0007669"/>
    <property type="project" value="TreeGrafter"/>
</dbReference>
<dbReference type="PANTHER" id="PTHR44086">
    <property type="entry name" value="THIOSULFATE SULFURTRANSFERASE RDL2, MITOCHONDRIAL-RELATED"/>
    <property type="match status" value="1"/>
</dbReference>
<accession>A0A1G8P0I6</accession>
<dbReference type="Proteomes" id="UP000199382">
    <property type="component" value="Unassembled WGS sequence"/>
</dbReference>
<dbReference type="EMBL" id="FNEK01000008">
    <property type="protein sequence ID" value="SDI86061.1"/>
    <property type="molecule type" value="Genomic_DNA"/>
</dbReference>
<feature type="chain" id="PRO_5011466771" evidence="1">
    <location>
        <begin position="22"/>
        <end position="195"/>
    </location>
</feature>
<dbReference type="PROSITE" id="PS50206">
    <property type="entry name" value="RHODANESE_3"/>
    <property type="match status" value="1"/>
</dbReference>
<dbReference type="Pfam" id="PF00581">
    <property type="entry name" value="Rhodanese"/>
    <property type="match status" value="1"/>
</dbReference>
<dbReference type="RefSeq" id="WP_093151296.1">
    <property type="nucleotide sequence ID" value="NZ_FNEK01000008.1"/>
</dbReference>
<dbReference type="AlphaFoldDB" id="A0A1G8P0I6"/>
<organism evidence="3 4">
    <name type="scientific">Aliiruegeria lutimaris</name>
    <dbReference type="NCBI Taxonomy" id="571298"/>
    <lineage>
        <taxon>Bacteria</taxon>
        <taxon>Pseudomonadati</taxon>
        <taxon>Pseudomonadota</taxon>
        <taxon>Alphaproteobacteria</taxon>
        <taxon>Rhodobacterales</taxon>
        <taxon>Roseobacteraceae</taxon>
        <taxon>Aliiruegeria</taxon>
    </lineage>
</organism>
<dbReference type="Gene3D" id="3.40.250.10">
    <property type="entry name" value="Rhodanese-like domain"/>
    <property type="match status" value="1"/>
</dbReference>
<evidence type="ECO:0000259" key="2">
    <source>
        <dbReference type="PROSITE" id="PS50206"/>
    </source>
</evidence>
<dbReference type="InterPro" id="IPR036873">
    <property type="entry name" value="Rhodanese-like_dom_sf"/>
</dbReference>
<name>A0A1G8P0I6_9RHOB</name>
<dbReference type="PANTHER" id="PTHR44086:SF10">
    <property type="entry name" value="THIOSULFATE SULFURTRANSFERASE_RHODANESE-LIKE DOMAIN-CONTAINING PROTEIN 3"/>
    <property type="match status" value="1"/>
</dbReference>
<gene>
    <name evidence="3" type="ORF">SAMN04488026_100839</name>
</gene>
<reference evidence="3 4" key="1">
    <citation type="submission" date="2016-10" db="EMBL/GenBank/DDBJ databases">
        <authorList>
            <person name="de Groot N.N."/>
        </authorList>
    </citation>
    <scope>NUCLEOTIDE SEQUENCE [LARGE SCALE GENOMIC DNA]</scope>
    <source>
        <strain evidence="3 4">DSM 25294</strain>
    </source>
</reference>
<keyword evidence="1" id="KW-0732">Signal</keyword>